<evidence type="ECO:0000259" key="5">
    <source>
        <dbReference type="Pfam" id="PF00892"/>
    </source>
</evidence>
<keyword evidence="4" id="KW-1133">Transmembrane helix</keyword>
<dbReference type="PANTHER" id="PTHR22911">
    <property type="entry name" value="ACYL-MALONYL CONDENSING ENZYME-RELATED"/>
    <property type="match status" value="1"/>
</dbReference>
<feature type="transmembrane region" description="Helical" evidence="4">
    <location>
        <begin position="152"/>
        <end position="172"/>
    </location>
</feature>
<feature type="transmembrane region" description="Helical" evidence="4">
    <location>
        <begin position="184"/>
        <end position="210"/>
    </location>
</feature>
<feature type="compositionally biased region" description="Low complexity" evidence="3">
    <location>
        <begin position="302"/>
        <end position="334"/>
    </location>
</feature>
<feature type="transmembrane region" description="Helical" evidence="4">
    <location>
        <begin position="97"/>
        <end position="119"/>
    </location>
</feature>
<dbReference type="GO" id="GO:0016020">
    <property type="term" value="C:membrane"/>
    <property type="evidence" value="ECO:0007669"/>
    <property type="project" value="InterPro"/>
</dbReference>
<evidence type="ECO:0000256" key="2">
    <source>
        <dbReference type="ARBA" id="ARBA00007362"/>
    </source>
</evidence>
<dbReference type="AlphaFoldDB" id="A0A5R9G557"/>
<feature type="region of interest" description="Disordered" evidence="3">
    <location>
        <begin position="299"/>
        <end position="334"/>
    </location>
</feature>
<reference evidence="6 7" key="1">
    <citation type="submission" date="2019-05" db="EMBL/GenBank/DDBJ databases">
        <authorList>
            <person name="Narsing Rao M.P."/>
            <person name="Li W.J."/>
        </authorList>
    </citation>
    <scope>NUCLEOTIDE SEQUENCE [LARGE SCALE GENOMIC DNA]</scope>
    <source>
        <strain evidence="6 7">SYSU_K30003</strain>
    </source>
</reference>
<dbReference type="RefSeq" id="WP_138197184.1">
    <property type="nucleotide sequence ID" value="NZ_VCIW01000021.1"/>
</dbReference>
<feature type="transmembrane region" description="Helical" evidence="4">
    <location>
        <begin position="12"/>
        <end position="30"/>
    </location>
</feature>
<dbReference type="EMBL" id="VCIW01000021">
    <property type="protein sequence ID" value="TLS49466.1"/>
    <property type="molecule type" value="Genomic_DNA"/>
</dbReference>
<feature type="transmembrane region" description="Helical" evidence="4">
    <location>
        <begin position="126"/>
        <end position="146"/>
    </location>
</feature>
<gene>
    <name evidence="6" type="ORF">FE782_25470</name>
</gene>
<evidence type="ECO:0000313" key="7">
    <source>
        <dbReference type="Proteomes" id="UP000309676"/>
    </source>
</evidence>
<dbReference type="PANTHER" id="PTHR22911:SF76">
    <property type="entry name" value="EAMA DOMAIN-CONTAINING PROTEIN"/>
    <property type="match status" value="1"/>
</dbReference>
<comment type="subcellular location">
    <subcellularLocation>
        <location evidence="1">Endomembrane system</location>
        <topology evidence="1">Multi-pass membrane protein</topology>
    </subcellularLocation>
</comment>
<feature type="domain" description="EamA" evidence="5">
    <location>
        <begin position="15"/>
        <end position="142"/>
    </location>
</feature>
<protein>
    <submittedName>
        <fullName evidence="6">DMT family transporter</fullName>
    </submittedName>
</protein>
<organism evidence="6 7">
    <name type="scientific">Paenibacillus antri</name>
    <dbReference type="NCBI Taxonomy" id="2582848"/>
    <lineage>
        <taxon>Bacteria</taxon>
        <taxon>Bacillati</taxon>
        <taxon>Bacillota</taxon>
        <taxon>Bacilli</taxon>
        <taxon>Bacillales</taxon>
        <taxon>Paenibacillaceae</taxon>
        <taxon>Paenibacillus</taxon>
    </lineage>
</organism>
<sequence length="334" mass="35376">MNPGWTERRAFLWSLLFVGIIAISFSAIFVKWTDAPVSVIGMYRLGLTLVGMTPFLFRYRAELGAVSGRDWALLGLSGFMLALHFLLWMGSLRYTTVASSTVLMTLEPVLVMIGALIFFRERIRGAAVAAMGVALIGAVLIGWGDFRLSGTALYGDLLSILGTLAVVVHMLLGQALRGRISSFVYSYTVFLAAAAAFAVYNLAAGFSFFGYASNDWLIFALMAAVPTVFGHLLFNWLLKYTGATTVSMAVLGEPVGASLLAWALLDERLTALQAFAGALLIGGVWLFLRSGGHRHGDEAEASEVSGASATEDAAATGAAPSAQVAAVPASPTGK</sequence>
<dbReference type="InterPro" id="IPR037185">
    <property type="entry name" value="EmrE-like"/>
</dbReference>
<name>A0A5R9G557_9BACL</name>
<dbReference type="OrthoDB" id="9790852at2"/>
<dbReference type="SUPFAM" id="SSF103481">
    <property type="entry name" value="Multidrug resistance efflux transporter EmrE"/>
    <property type="match status" value="2"/>
</dbReference>
<feature type="transmembrane region" description="Helical" evidence="4">
    <location>
        <begin position="42"/>
        <end position="59"/>
    </location>
</feature>
<feature type="transmembrane region" description="Helical" evidence="4">
    <location>
        <begin position="216"/>
        <end position="238"/>
    </location>
</feature>
<comment type="caution">
    <text evidence="6">The sequence shown here is derived from an EMBL/GenBank/DDBJ whole genome shotgun (WGS) entry which is preliminary data.</text>
</comment>
<keyword evidence="7" id="KW-1185">Reference proteome</keyword>
<proteinExistence type="inferred from homology"/>
<evidence type="ECO:0000256" key="1">
    <source>
        <dbReference type="ARBA" id="ARBA00004127"/>
    </source>
</evidence>
<comment type="similarity">
    <text evidence="2">Belongs to the EamA transporter family.</text>
</comment>
<evidence type="ECO:0000256" key="3">
    <source>
        <dbReference type="SAM" id="MobiDB-lite"/>
    </source>
</evidence>
<feature type="transmembrane region" description="Helical" evidence="4">
    <location>
        <begin position="71"/>
        <end position="91"/>
    </location>
</feature>
<dbReference type="InterPro" id="IPR000620">
    <property type="entry name" value="EamA_dom"/>
</dbReference>
<feature type="transmembrane region" description="Helical" evidence="4">
    <location>
        <begin position="245"/>
        <end position="265"/>
    </location>
</feature>
<evidence type="ECO:0000256" key="4">
    <source>
        <dbReference type="SAM" id="Phobius"/>
    </source>
</evidence>
<feature type="domain" description="EamA" evidence="5">
    <location>
        <begin position="154"/>
        <end position="288"/>
    </location>
</feature>
<dbReference type="Proteomes" id="UP000309676">
    <property type="component" value="Unassembled WGS sequence"/>
</dbReference>
<evidence type="ECO:0000313" key="6">
    <source>
        <dbReference type="EMBL" id="TLS49466.1"/>
    </source>
</evidence>
<accession>A0A5R9G557</accession>
<keyword evidence="4" id="KW-0472">Membrane</keyword>
<keyword evidence="4" id="KW-0812">Transmembrane</keyword>
<feature type="transmembrane region" description="Helical" evidence="4">
    <location>
        <begin position="271"/>
        <end position="288"/>
    </location>
</feature>
<dbReference type="Pfam" id="PF00892">
    <property type="entry name" value="EamA"/>
    <property type="match status" value="2"/>
</dbReference>